<feature type="domain" description="Solute-binding protein family 5" evidence="6">
    <location>
        <begin position="67"/>
        <end position="124"/>
    </location>
</feature>
<feature type="chain" id="PRO_5035227586" description="Solute-binding protein family 5 domain-containing protein" evidence="5">
    <location>
        <begin position="21"/>
        <end position="213"/>
    </location>
</feature>
<dbReference type="SUPFAM" id="SSF53850">
    <property type="entry name" value="Periplasmic binding protein-like II"/>
    <property type="match status" value="1"/>
</dbReference>
<dbReference type="EMBL" id="BMJQ01000011">
    <property type="protein sequence ID" value="GGF31901.1"/>
    <property type="molecule type" value="Genomic_DNA"/>
</dbReference>
<evidence type="ECO:0000256" key="2">
    <source>
        <dbReference type="ARBA" id="ARBA00005695"/>
    </source>
</evidence>
<protein>
    <recommendedName>
        <fullName evidence="6">Solute-binding protein family 5 domain-containing protein</fullName>
    </recommendedName>
</protein>
<keyword evidence="4 5" id="KW-0732">Signal</keyword>
<evidence type="ECO:0000256" key="3">
    <source>
        <dbReference type="ARBA" id="ARBA00022448"/>
    </source>
</evidence>
<keyword evidence="8" id="KW-1185">Reference proteome</keyword>
<dbReference type="GO" id="GO:0030313">
    <property type="term" value="C:cell envelope"/>
    <property type="evidence" value="ECO:0007669"/>
    <property type="project" value="UniProtKB-SubCell"/>
</dbReference>
<dbReference type="GO" id="GO:1904680">
    <property type="term" value="F:peptide transmembrane transporter activity"/>
    <property type="evidence" value="ECO:0007669"/>
    <property type="project" value="TreeGrafter"/>
</dbReference>
<dbReference type="PANTHER" id="PTHR30290">
    <property type="entry name" value="PERIPLASMIC BINDING COMPONENT OF ABC TRANSPORTER"/>
    <property type="match status" value="1"/>
</dbReference>
<dbReference type="Gene3D" id="3.40.190.10">
    <property type="entry name" value="Periplasmic binding protein-like II"/>
    <property type="match status" value="1"/>
</dbReference>
<dbReference type="GO" id="GO:0015833">
    <property type="term" value="P:peptide transport"/>
    <property type="evidence" value="ECO:0007669"/>
    <property type="project" value="TreeGrafter"/>
</dbReference>
<comment type="similarity">
    <text evidence="2">Belongs to the bacterial solute-binding protein 5 family.</text>
</comment>
<name>A0A8J2YY53_9PROT</name>
<feature type="signal peptide" evidence="5">
    <location>
        <begin position="1"/>
        <end position="20"/>
    </location>
</feature>
<evidence type="ECO:0000256" key="1">
    <source>
        <dbReference type="ARBA" id="ARBA00004418"/>
    </source>
</evidence>
<dbReference type="Pfam" id="PF00496">
    <property type="entry name" value="SBP_bac_5"/>
    <property type="match status" value="1"/>
</dbReference>
<evidence type="ECO:0000256" key="4">
    <source>
        <dbReference type="ARBA" id="ARBA00022729"/>
    </source>
</evidence>
<comment type="caution">
    <text evidence="7">The sequence shown here is derived from an EMBL/GenBank/DDBJ whole genome shotgun (WGS) entry which is preliminary data.</text>
</comment>
<keyword evidence="3" id="KW-0813">Transport</keyword>
<comment type="subcellular location">
    <subcellularLocation>
        <location evidence="1">Periplasm</location>
    </subcellularLocation>
</comment>
<evidence type="ECO:0000259" key="6">
    <source>
        <dbReference type="Pfam" id="PF00496"/>
    </source>
</evidence>
<dbReference type="InterPro" id="IPR000914">
    <property type="entry name" value="SBP_5_dom"/>
</dbReference>
<evidence type="ECO:0000313" key="7">
    <source>
        <dbReference type="EMBL" id="GGF31901.1"/>
    </source>
</evidence>
<organism evidence="7 8">
    <name type="scientific">Aliidongia dinghuensis</name>
    <dbReference type="NCBI Taxonomy" id="1867774"/>
    <lineage>
        <taxon>Bacteria</taxon>
        <taxon>Pseudomonadati</taxon>
        <taxon>Pseudomonadota</taxon>
        <taxon>Alphaproteobacteria</taxon>
        <taxon>Rhodospirillales</taxon>
        <taxon>Dongiaceae</taxon>
        <taxon>Aliidongia</taxon>
    </lineage>
</organism>
<dbReference type="RefSeq" id="WP_189049504.1">
    <property type="nucleotide sequence ID" value="NZ_BMJQ01000011.1"/>
</dbReference>
<reference evidence="7" key="2">
    <citation type="submission" date="2020-09" db="EMBL/GenBank/DDBJ databases">
        <authorList>
            <person name="Sun Q."/>
            <person name="Zhou Y."/>
        </authorList>
    </citation>
    <scope>NUCLEOTIDE SEQUENCE</scope>
    <source>
        <strain evidence="7">CGMCC 1.15725</strain>
    </source>
</reference>
<dbReference type="AlphaFoldDB" id="A0A8J2YY53"/>
<gene>
    <name evidence="7" type="ORF">GCM10011611_42510</name>
</gene>
<evidence type="ECO:0000313" key="8">
    <source>
        <dbReference type="Proteomes" id="UP000646365"/>
    </source>
</evidence>
<proteinExistence type="inferred from homology"/>
<dbReference type="InterPro" id="IPR039424">
    <property type="entry name" value="SBP_5"/>
</dbReference>
<dbReference type="PANTHER" id="PTHR30290:SF10">
    <property type="entry name" value="PERIPLASMIC OLIGOPEPTIDE-BINDING PROTEIN-RELATED"/>
    <property type="match status" value="1"/>
</dbReference>
<dbReference type="Proteomes" id="UP000646365">
    <property type="component" value="Unassembled WGS sequence"/>
</dbReference>
<evidence type="ECO:0000256" key="5">
    <source>
        <dbReference type="SAM" id="SignalP"/>
    </source>
</evidence>
<reference evidence="7" key="1">
    <citation type="journal article" date="2014" name="Int. J. Syst. Evol. Microbiol.">
        <title>Complete genome sequence of Corynebacterium casei LMG S-19264T (=DSM 44701T), isolated from a smear-ripened cheese.</title>
        <authorList>
            <consortium name="US DOE Joint Genome Institute (JGI-PGF)"/>
            <person name="Walter F."/>
            <person name="Albersmeier A."/>
            <person name="Kalinowski J."/>
            <person name="Ruckert C."/>
        </authorList>
    </citation>
    <scope>NUCLEOTIDE SEQUENCE</scope>
    <source>
        <strain evidence="7">CGMCC 1.15725</strain>
    </source>
</reference>
<dbReference type="Gene3D" id="3.90.76.10">
    <property type="entry name" value="Dipeptide-binding Protein, Domain 1"/>
    <property type="match status" value="1"/>
</dbReference>
<sequence>MAFRAFLTAAALLLTAPAFASAEQVLRVPLFAEPVALDPHLIDGLVDFRICNDLFEPLTTLDAEGGLIPGAAESWSESADHLSWTFTLRADERWSDGSAVTSVDFLYSLRRIVDPKTAASYAAPEEPPAADQPERVAEAKRLFAAAWTSAGKLKLRLLAGRTQTVHRDVTALKDQAVIPWAHETTQYLLNPRLRGWGRSPLAIFPSRFISIAP</sequence>
<accession>A0A8J2YY53</accession>